<reference evidence="4 5" key="1">
    <citation type="submission" date="2016-10" db="EMBL/GenBank/DDBJ databases">
        <title>Genome sequence of the ascomycete fungus Penicillium subrubescens.</title>
        <authorList>
            <person name="De Vries R.P."/>
            <person name="Peng M."/>
            <person name="Dilokpimol A."/>
            <person name="Hilden K."/>
            <person name="Makela M.R."/>
            <person name="Grigoriev I."/>
            <person name="Riley R."/>
            <person name="Granchi Z."/>
        </authorList>
    </citation>
    <scope>NUCLEOTIDE SEQUENCE [LARGE SCALE GENOMIC DNA]</scope>
    <source>
        <strain evidence="4 5">CBS 132785</strain>
    </source>
</reference>
<keyword evidence="3" id="KW-0812">Transmembrane</keyword>
<dbReference type="InterPro" id="IPR003767">
    <property type="entry name" value="Malate/L-lactate_DH-like"/>
</dbReference>
<dbReference type="SUPFAM" id="SSF89733">
    <property type="entry name" value="L-sulfolactate dehydrogenase-like"/>
    <property type="match status" value="1"/>
</dbReference>
<keyword evidence="3" id="KW-1133">Transmembrane helix</keyword>
<keyword evidence="3" id="KW-0472">Membrane</keyword>
<feature type="transmembrane region" description="Helical" evidence="3">
    <location>
        <begin position="92"/>
        <end position="112"/>
    </location>
</feature>
<keyword evidence="5" id="KW-1185">Reference proteome</keyword>
<comment type="caution">
    <text evidence="4">The sequence shown here is derived from an EMBL/GenBank/DDBJ whole genome shotgun (WGS) entry which is preliminary data.</text>
</comment>
<comment type="similarity">
    <text evidence="1">Belongs to the LDH2/MDH2 oxidoreductase family.</text>
</comment>
<dbReference type="PANTHER" id="PTHR11091:SF0">
    <property type="entry name" value="MALATE DEHYDROGENASE"/>
    <property type="match status" value="1"/>
</dbReference>
<evidence type="ECO:0000256" key="2">
    <source>
        <dbReference type="ARBA" id="ARBA00023002"/>
    </source>
</evidence>
<dbReference type="Gene3D" id="3.30.1370.60">
    <property type="entry name" value="Hypothetical oxidoreductase yiak, domain 2"/>
    <property type="match status" value="1"/>
</dbReference>
<gene>
    <name evidence="4" type="ORF">PENSUB_13245</name>
</gene>
<dbReference type="InterPro" id="IPR036111">
    <property type="entry name" value="Mal/L-sulfo/L-lacto_DH-like_sf"/>
</dbReference>
<keyword evidence="2" id="KW-0560">Oxidoreductase</keyword>
<evidence type="ECO:0000256" key="1">
    <source>
        <dbReference type="ARBA" id="ARBA00006056"/>
    </source>
</evidence>
<dbReference type="EMBL" id="MNBE01000757">
    <property type="protein sequence ID" value="OKO90528.1"/>
    <property type="molecule type" value="Genomic_DNA"/>
</dbReference>
<accession>A0A1Q5SRA4</accession>
<evidence type="ECO:0000313" key="4">
    <source>
        <dbReference type="EMBL" id="OKO90528.1"/>
    </source>
</evidence>
<dbReference type="AlphaFoldDB" id="A0A1Q5SRA4"/>
<dbReference type="GO" id="GO:0016491">
    <property type="term" value="F:oxidoreductase activity"/>
    <property type="evidence" value="ECO:0007669"/>
    <property type="project" value="UniProtKB-KW"/>
</dbReference>
<dbReference type="Proteomes" id="UP000186955">
    <property type="component" value="Unassembled WGS sequence"/>
</dbReference>
<dbReference type="Pfam" id="PF02615">
    <property type="entry name" value="Ldh_2"/>
    <property type="match status" value="1"/>
</dbReference>
<proteinExistence type="inferred from homology"/>
<dbReference type="STRING" id="1316194.A0A1Q5SRA4"/>
<protein>
    <submittedName>
        <fullName evidence="4">Uncharacterized protein</fullName>
    </submittedName>
</protein>
<dbReference type="PANTHER" id="PTHR11091">
    <property type="entry name" value="OXIDOREDUCTASE-RELATED"/>
    <property type="match status" value="1"/>
</dbReference>
<name>A0A1Q5SRA4_9EURO</name>
<evidence type="ECO:0000313" key="5">
    <source>
        <dbReference type="Proteomes" id="UP000186955"/>
    </source>
</evidence>
<sequence length="114" mass="12255">MGLDVDGNPATDANVALNGSMAPIGGPKGSGIAIIMDIMSGARSGAAFTDEVGDQYKDRYQTSGCRSLLNCFIAIKPDVFISTDNFNARITWILWSSVFMALPLLPVMMRCFSR</sequence>
<dbReference type="InterPro" id="IPR043143">
    <property type="entry name" value="Mal/L-sulf/L-lact_DH-like_NADP"/>
</dbReference>
<evidence type="ECO:0000256" key="3">
    <source>
        <dbReference type="SAM" id="Phobius"/>
    </source>
</evidence>
<organism evidence="4 5">
    <name type="scientific">Penicillium subrubescens</name>
    <dbReference type="NCBI Taxonomy" id="1316194"/>
    <lineage>
        <taxon>Eukaryota</taxon>
        <taxon>Fungi</taxon>
        <taxon>Dikarya</taxon>
        <taxon>Ascomycota</taxon>
        <taxon>Pezizomycotina</taxon>
        <taxon>Eurotiomycetes</taxon>
        <taxon>Eurotiomycetidae</taxon>
        <taxon>Eurotiales</taxon>
        <taxon>Aspergillaceae</taxon>
        <taxon>Penicillium</taxon>
    </lineage>
</organism>